<dbReference type="EMBL" id="PPTO01000033">
    <property type="protein sequence ID" value="RDB54371.1"/>
    <property type="molecule type" value="Genomic_DNA"/>
</dbReference>
<dbReference type="InterPro" id="IPR011761">
    <property type="entry name" value="ATP-grasp"/>
</dbReference>
<feature type="binding site" evidence="20">
    <location>
        <position position="285"/>
    </location>
    <ligand>
        <name>ATP</name>
        <dbReference type="ChEBI" id="CHEBI:30616"/>
        <label>1</label>
    </ligand>
</feature>
<evidence type="ECO:0000256" key="2">
    <source>
        <dbReference type="ARBA" id="ARBA00004812"/>
    </source>
</evidence>
<dbReference type="GO" id="GO:0004087">
    <property type="term" value="F:carbamoyl-phosphate synthase (ammonia) activity"/>
    <property type="evidence" value="ECO:0007669"/>
    <property type="project" value="UniProtKB-EC"/>
</dbReference>
<dbReference type="Pfam" id="PF02787">
    <property type="entry name" value="CPSase_L_D3"/>
    <property type="match status" value="1"/>
</dbReference>
<evidence type="ECO:0000256" key="13">
    <source>
        <dbReference type="ARBA" id="ARBA00022975"/>
    </source>
</evidence>
<keyword evidence="9 20" id="KW-0677">Repeat</keyword>
<feature type="binding site" evidence="20">
    <location>
        <position position="299"/>
    </location>
    <ligand>
        <name>Mg(2+)</name>
        <dbReference type="ChEBI" id="CHEBI:18420"/>
        <label>2</label>
    </ligand>
</feature>
<dbReference type="SUPFAM" id="SSF52335">
    <property type="entry name" value="Methylglyoxal synthase-like"/>
    <property type="match status" value="1"/>
</dbReference>
<feature type="binding site" evidence="20">
    <location>
        <position position="724"/>
    </location>
    <ligand>
        <name>ATP</name>
        <dbReference type="ChEBI" id="CHEBI:30616"/>
        <label>2</label>
    </ligand>
</feature>
<dbReference type="GO" id="GO:0006541">
    <property type="term" value="P:glutamine metabolic process"/>
    <property type="evidence" value="ECO:0007669"/>
    <property type="project" value="TreeGrafter"/>
</dbReference>
<dbReference type="AlphaFoldDB" id="A0A369L2C4"/>
<feature type="binding site" evidence="20">
    <location>
        <position position="285"/>
    </location>
    <ligand>
        <name>Mn(2+)</name>
        <dbReference type="ChEBI" id="CHEBI:29035"/>
        <label>1</label>
    </ligand>
</feature>
<keyword evidence="5 20" id="KW-0055">Arginine biosynthesis</keyword>
<feature type="binding site" evidence="20">
    <location>
        <position position="852"/>
    </location>
    <ligand>
        <name>Mn(2+)</name>
        <dbReference type="ChEBI" id="CHEBI:29035"/>
        <label>4</label>
    </ligand>
</feature>
<feature type="binding site" evidence="20">
    <location>
        <position position="797"/>
    </location>
    <ligand>
        <name>ATP</name>
        <dbReference type="ChEBI" id="CHEBI:30616"/>
        <label>2</label>
    </ligand>
</feature>
<feature type="binding site" evidence="20">
    <location>
        <position position="850"/>
    </location>
    <ligand>
        <name>Mn(2+)</name>
        <dbReference type="ChEBI" id="CHEBI:29035"/>
        <label>4</label>
    </ligand>
</feature>
<dbReference type="EC" id="6.3.4.16" evidence="20"/>
<evidence type="ECO:0000256" key="17">
    <source>
        <dbReference type="ARBA" id="ARBA00057223"/>
    </source>
</evidence>
<dbReference type="Gene3D" id="3.30.1490.20">
    <property type="entry name" value="ATP-grasp fold, A domain"/>
    <property type="match status" value="1"/>
</dbReference>
<feature type="binding site" evidence="20">
    <location>
        <position position="175"/>
    </location>
    <ligand>
        <name>ATP</name>
        <dbReference type="ChEBI" id="CHEBI:30616"/>
        <label>1</label>
    </ligand>
</feature>
<comment type="cofactor">
    <cofactor evidence="20">
        <name>Mg(2+)</name>
        <dbReference type="ChEBI" id="CHEBI:18420"/>
    </cofactor>
    <cofactor evidence="20">
        <name>Mn(2+)</name>
        <dbReference type="ChEBI" id="CHEBI:29035"/>
    </cofactor>
    <text evidence="20">Binds 4 Mg(2+) or Mn(2+) ions per subunit.</text>
</comment>
<feature type="binding site" evidence="20">
    <location>
        <position position="301"/>
    </location>
    <ligand>
        <name>Mn(2+)</name>
        <dbReference type="ChEBI" id="CHEBI:29035"/>
        <label>2</label>
    </ligand>
</feature>
<dbReference type="InterPro" id="IPR006275">
    <property type="entry name" value="CPSase_lsu"/>
</dbReference>
<dbReference type="InterPro" id="IPR005483">
    <property type="entry name" value="CPSase_dom"/>
</dbReference>
<feature type="binding site" evidence="20">
    <location>
        <position position="169"/>
    </location>
    <ligand>
        <name>ATP</name>
        <dbReference type="ChEBI" id="CHEBI:30616"/>
        <label>1</label>
    </ligand>
</feature>
<dbReference type="GO" id="GO:0005737">
    <property type="term" value="C:cytoplasm"/>
    <property type="evidence" value="ECO:0007669"/>
    <property type="project" value="TreeGrafter"/>
</dbReference>
<dbReference type="PROSITE" id="PS51257">
    <property type="entry name" value="PROKAR_LIPOPROTEIN"/>
    <property type="match status" value="1"/>
</dbReference>
<feature type="binding site" evidence="20">
    <location>
        <position position="241"/>
    </location>
    <ligand>
        <name>ATP</name>
        <dbReference type="ChEBI" id="CHEBI:30616"/>
        <label>1</label>
    </ligand>
</feature>
<dbReference type="HAMAP" id="MF_01210_B">
    <property type="entry name" value="CPSase_L_chain_B"/>
    <property type="match status" value="1"/>
</dbReference>
<dbReference type="UniPathway" id="UPA00068">
    <property type="reaction ID" value="UER00171"/>
</dbReference>
<name>A0A369L2C4_9ACTN</name>
<evidence type="ECO:0000256" key="16">
    <source>
        <dbReference type="ARBA" id="ARBA00048816"/>
    </source>
</evidence>
<sequence length="1088" mass="117927">MPKRTDIKRILVIGSGPIVIGQACEFDYSGAQACKVLKEDGYEVVLVNSNPATIMTDPSLADRTYVEPITAEFIERVIAKEHPDALLPTLGGQTGLNAAVELAKSGVLNRYGVEMIGCDLAAIERGEDRKLFAEAMEEIGLECARSGYAYSVEDAVELAGKVGYPCVLRPSFTLGGAGGGIAYDEQELREIVAQGLELSPAGEVLVEESIIGWKEYEMEVMRDKAGNGIIVCSIENVDAMGVHTGDSITVAPAQTLSDVEYQRMRVASLAILEKIGVETGGSNVQFALNPKNGRLIVIEMNPRVSRSSALASKATGFPIAKAAARLAVGYTLDEITNDITRVTPACFEPSIDYCVVKVPRFAFEKFKGTDTTLSTRMKAVGEIMSIGRTFEEAFGKAMRSLENGRAGLGADGKDALDEEHFDECVARPTEDRIFYVAEALRRGWTVDAVHEACGIDPWFLHRIADMAAVQNQLEGLRLEDLDAPAMRIAKQYGFSDAQIAYLTGTKEVIVRAYRKGLGVVPTFKTVDTCAAEFAGKTEYHYKTYETPHVAAAGAAPSFGDSEIVSVDKPKAMILGAGPNRIGQGIEFDYCCVHASYALHEAGYETIMVNCNPETVSTDYDTSDRLYFEPLTYEDVMDIVDVEQPDGVVVTLGGQTPLKLAHALQESGVTIMGTSPEAIDLAEDRERFSAVLDELDITYPAAGMATGFEEAERVANRIGFPLLVRPSYVLGGRGMEIAYDPSHLRTFMAEATRISPDHPVYLDRFLEGAIECDVDALCDGEQVYVGGVLEHIEEAGIHSGDSATCIPPFSFSDRLVGELRDITRRLALRLGVRGLLNVQYAIKGETIYVIEANPRASRTVPFVSKSTGVPLAKCAALIMSGRSIESLGLPADDRRMDYFCVKEAVMPWGRFPGANVVLGPEMKSTGEVMGIASTYPEAYAKTQLAVSYELPKEGTVFISVCDRDKRHILPIARTIQRLGFRIVSTEGTARTLRGGNVRCEVVRKISEPHPNVGDMISNGEIALIVNTPYGSETRGDGYFMRTEAVKHGVTCVTALSGASAFTAALEALDENPYGLPVIALQDLPQYEVK</sequence>
<dbReference type="SUPFAM" id="SSF52440">
    <property type="entry name" value="PreATP-grasp domain"/>
    <property type="match status" value="2"/>
</dbReference>
<dbReference type="UniPathway" id="UPA00070">
    <property type="reaction ID" value="UER00115"/>
</dbReference>
<evidence type="ECO:0000256" key="1">
    <source>
        <dbReference type="ARBA" id="ARBA00001936"/>
    </source>
</evidence>
<dbReference type="PROSITE" id="PS00867">
    <property type="entry name" value="CPSASE_2"/>
    <property type="match status" value="2"/>
</dbReference>
<dbReference type="NCBIfam" id="NF009455">
    <property type="entry name" value="PRK12815.1"/>
    <property type="match status" value="1"/>
</dbReference>
<dbReference type="GO" id="GO:0006526">
    <property type="term" value="P:L-arginine biosynthetic process"/>
    <property type="evidence" value="ECO:0007669"/>
    <property type="project" value="UniProtKB-UniRule"/>
</dbReference>
<dbReference type="InterPro" id="IPR036897">
    <property type="entry name" value="CarbamoylP_synth_lsu_oligo_sf"/>
</dbReference>
<evidence type="ECO:0000259" key="21">
    <source>
        <dbReference type="PROSITE" id="PS50975"/>
    </source>
</evidence>
<feature type="binding site" evidence="20">
    <location>
        <position position="852"/>
    </location>
    <ligand>
        <name>Mg(2+)</name>
        <dbReference type="ChEBI" id="CHEBI:18420"/>
        <label>4</label>
    </ligand>
</feature>
<dbReference type="SMART" id="SM00851">
    <property type="entry name" value="MGS"/>
    <property type="match status" value="1"/>
</dbReference>
<evidence type="ECO:0000256" key="19">
    <source>
        <dbReference type="ARBA" id="ARBA00062056"/>
    </source>
</evidence>
<dbReference type="InterPro" id="IPR013815">
    <property type="entry name" value="ATP_grasp_subdomain_1"/>
</dbReference>
<evidence type="ECO:0000259" key="22">
    <source>
        <dbReference type="PROSITE" id="PS51855"/>
    </source>
</evidence>
<evidence type="ECO:0000256" key="12">
    <source>
        <dbReference type="ARBA" id="ARBA00022842"/>
    </source>
</evidence>
<comment type="cofactor">
    <cofactor evidence="1">
        <name>Mn(2+)</name>
        <dbReference type="ChEBI" id="CHEBI:29035"/>
    </cofactor>
</comment>
<comment type="catalytic activity">
    <reaction evidence="16 20">
        <text>hydrogencarbonate + L-glutamine + 2 ATP + H2O = carbamoyl phosphate + L-glutamate + 2 ADP + phosphate + 2 H(+)</text>
        <dbReference type="Rhea" id="RHEA:18633"/>
        <dbReference type="ChEBI" id="CHEBI:15377"/>
        <dbReference type="ChEBI" id="CHEBI:15378"/>
        <dbReference type="ChEBI" id="CHEBI:17544"/>
        <dbReference type="ChEBI" id="CHEBI:29985"/>
        <dbReference type="ChEBI" id="CHEBI:30616"/>
        <dbReference type="ChEBI" id="CHEBI:43474"/>
        <dbReference type="ChEBI" id="CHEBI:58228"/>
        <dbReference type="ChEBI" id="CHEBI:58359"/>
        <dbReference type="ChEBI" id="CHEBI:456216"/>
        <dbReference type="EC" id="6.3.5.5"/>
    </reaction>
</comment>
<dbReference type="Gene3D" id="3.30.470.20">
    <property type="entry name" value="ATP-grasp fold, B domain"/>
    <property type="match status" value="2"/>
</dbReference>
<feature type="binding site" evidence="20">
    <location>
        <position position="798"/>
    </location>
    <ligand>
        <name>ATP</name>
        <dbReference type="ChEBI" id="CHEBI:30616"/>
        <label>2</label>
    </ligand>
</feature>
<feature type="binding site" evidence="20">
    <location>
        <position position="796"/>
    </location>
    <ligand>
        <name>ATP</name>
        <dbReference type="ChEBI" id="CHEBI:30616"/>
        <label>2</label>
    </ligand>
</feature>
<comment type="caution">
    <text evidence="20">Lacks conserved residue(s) required for the propagation of feature annotation.</text>
</comment>
<feature type="binding site" evidence="20">
    <location>
        <position position="299"/>
    </location>
    <ligand>
        <name>Mn(2+)</name>
        <dbReference type="ChEBI" id="CHEBI:29035"/>
        <label>2</label>
    </ligand>
</feature>
<feature type="binding site" evidence="20">
    <location>
        <position position="285"/>
    </location>
    <ligand>
        <name>Mg(2+)</name>
        <dbReference type="ChEBI" id="CHEBI:18420"/>
        <label>1</label>
    </ligand>
</feature>
<feature type="binding site" evidence="20">
    <location>
        <position position="215"/>
    </location>
    <ligand>
        <name>ATP</name>
        <dbReference type="ChEBI" id="CHEBI:30616"/>
        <label>1</label>
    </ligand>
</feature>
<accession>A0A369L2C4</accession>
<proteinExistence type="inferred from homology"/>
<feature type="binding site" evidence="20">
    <location>
        <position position="850"/>
    </location>
    <ligand>
        <name>Mg(2+)</name>
        <dbReference type="ChEBI" id="CHEBI:18420"/>
        <label>4</label>
    </ligand>
</feature>
<keyword evidence="10 20" id="KW-0547">Nucleotide-binding</keyword>
<dbReference type="FunFam" id="3.40.50.20:FF:000001">
    <property type="entry name" value="Carbamoyl-phosphate synthase large chain"/>
    <property type="match status" value="1"/>
</dbReference>
<dbReference type="Gene3D" id="3.40.50.20">
    <property type="match status" value="2"/>
</dbReference>
<feature type="binding site" evidence="20">
    <location>
        <position position="299"/>
    </location>
    <ligand>
        <name>Mg(2+)</name>
        <dbReference type="ChEBI" id="CHEBI:18420"/>
        <label>1</label>
    </ligand>
</feature>
<feature type="binding site" evidence="20">
    <location>
        <position position="763"/>
    </location>
    <ligand>
        <name>ATP</name>
        <dbReference type="ChEBI" id="CHEBI:30616"/>
        <label>2</label>
    </ligand>
</feature>
<feature type="binding site" evidence="20">
    <location>
        <position position="299"/>
    </location>
    <ligand>
        <name>Mn(2+)</name>
        <dbReference type="ChEBI" id="CHEBI:29035"/>
        <label>1</label>
    </ligand>
</feature>
<feature type="binding site" evidence="20">
    <location>
        <position position="176"/>
    </location>
    <ligand>
        <name>ATP</name>
        <dbReference type="ChEBI" id="CHEBI:30616"/>
        <label>1</label>
    </ligand>
</feature>
<dbReference type="InterPro" id="IPR058047">
    <property type="entry name" value="CPSase_preATP-grasp"/>
</dbReference>
<evidence type="ECO:0000313" key="23">
    <source>
        <dbReference type="EMBL" id="RDB54371.1"/>
    </source>
</evidence>
<organism evidence="23 24">
    <name type="scientific">Slackia isoflavoniconvertens</name>
    <dbReference type="NCBI Taxonomy" id="572010"/>
    <lineage>
        <taxon>Bacteria</taxon>
        <taxon>Bacillati</taxon>
        <taxon>Actinomycetota</taxon>
        <taxon>Coriobacteriia</taxon>
        <taxon>Eggerthellales</taxon>
        <taxon>Eggerthellaceae</taxon>
        <taxon>Slackia</taxon>
    </lineage>
</organism>
<dbReference type="Gene3D" id="1.10.1030.10">
    <property type="entry name" value="Carbamoyl-phosphate synthetase, large subunit oligomerisation domain"/>
    <property type="match status" value="1"/>
</dbReference>
<evidence type="ECO:0000313" key="24">
    <source>
        <dbReference type="Proteomes" id="UP000253975"/>
    </source>
</evidence>
<feature type="binding site" evidence="20">
    <location>
        <position position="838"/>
    </location>
    <ligand>
        <name>ATP</name>
        <dbReference type="ChEBI" id="CHEBI:30616"/>
        <label>2</label>
    </ligand>
</feature>
<feature type="binding site" evidence="20">
    <location>
        <position position="850"/>
    </location>
    <ligand>
        <name>Mn(2+)</name>
        <dbReference type="ChEBI" id="CHEBI:29035"/>
        <label>3</label>
    </ligand>
</feature>
<feature type="binding site" evidence="20">
    <location>
        <position position="765"/>
    </location>
    <ligand>
        <name>ATP</name>
        <dbReference type="ChEBI" id="CHEBI:30616"/>
        <label>2</label>
    </ligand>
</feature>
<dbReference type="HAMAP" id="MF_01210_A">
    <property type="entry name" value="CPSase_L_chain_A"/>
    <property type="match status" value="1"/>
</dbReference>
<feature type="binding site" evidence="20">
    <location>
        <position position="208"/>
    </location>
    <ligand>
        <name>ATP</name>
        <dbReference type="ChEBI" id="CHEBI:30616"/>
        <label>1</label>
    </ligand>
</feature>
<comment type="domain">
    <text evidence="20">The large subunit is composed of 2 ATP-grasp domains that are involved in binding the 2 ATP molecules needed for carbamoyl phosphate synthesis. The N-terminal ATP-grasp domain (referred to as the carboxyphosphate synthetic component) catalyzes the ATP-dependent phosphorylation of hydrogencarbonate to carboxyphosphate and the subsequent nucleophilic attack by ammonia to form a carbamate intermediate. The C-terminal ATP-grasp domain (referred to as the carbamoyl phosphate synthetic component) then catalyzes the phosphorylation of carbamate with the second ATP to form the end product carbamoyl phosphate. The reactive and unstable enzyme intermediates are sequentially channeled from one active site to the next through the interior of the protein over a distance of at least 96 A.</text>
</comment>
<evidence type="ECO:0000256" key="6">
    <source>
        <dbReference type="ARBA" id="ARBA00022598"/>
    </source>
</evidence>
<keyword evidence="7 20" id="KW-0028">Amino-acid biosynthesis</keyword>
<dbReference type="Gene3D" id="3.40.50.1380">
    <property type="entry name" value="Methylglyoxal synthase-like domain"/>
    <property type="match status" value="1"/>
</dbReference>
<feature type="binding site" evidence="20">
    <location>
        <position position="795"/>
    </location>
    <ligand>
        <name>ATP</name>
        <dbReference type="ChEBI" id="CHEBI:30616"/>
        <label>2</label>
    </ligand>
</feature>
<gene>
    <name evidence="20 23" type="primary">carB</name>
    <name evidence="23" type="ORF">C1881_10420</name>
</gene>
<comment type="similarity">
    <text evidence="4 20">Belongs to the CarB family.</text>
</comment>
<evidence type="ECO:0000256" key="8">
    <source>
        <dbReference type="ARBA" id="ARBA00022723"/>
    </source>
</evidence>
<comment type="function">
    <text evidence="18">Small subunit of the glutamine-dependent carbamoyl phosphate synthetase (CPSase). CPSase catalyzes the formation of carbamoyl phosphate from the ammonia moiety of glutamine, carbonate, and phosphate donated by ATP, constituting the first step of the biosynthetic pathway leading to pyrimidine nucleotides. The large subunit (synthetase) binds the substrates ammonia (free or transferred from glutamine from the small subunit), hydrogencarbonate and ATP and carries out an ATP-coupled ligase reaction, activating hydrogencarbonate by forming carboxy phosphate which reacts with ammonia to form carbamoyl phosphate.</text>
</comment>
<keyword evidence="12" id="KW-0460">Magnesium</keyword>
<evidence type="ECO:0000256" key="10">
    <source>
        <dbReference type="ARBA" id="ARBA00022741"/>
    </source>
</evidence>
<feature type="region of interest" description="Carbamoyl phosphate synthetic domain" evidence="20">
    <location>
        <begin position="564"/>
        <end position="946"/>
    </location>
</feature>
<dbReference type="EC" id="6.3.5.5" evidence="20"/>
<feature type="binding site" evidence="20">
    <location>
        <position position="838"/>
    </location>
    <ligand>
        <name>Mg(2+)</name>
        <dbReference type="ChEBI" id="CHEBI:18420"/>
        <label>3</label>
    </ligand>
</feature>
<dbReference type="InterPro" id="IPR036914">
    <property type="entry name" value="MGS-like_dom_sf"/>
</dbReference>
<dbReference type="FunFam" id="3.30.470.20:FF:000007">
    <property type="entry name" value="Carbamoyl-phosphate synthase large chain"/>
    <property type="match status" value="1"/>
</dbReference>
<evidence type="ECO:0000256" key="5">
    <source>
        <dbReference type="ARBA" id="ARBA00022571"/>
    </source>
</evidence>
<keyword evidence="6 20" id="KW-0436">Ligase</keyword>
<dbReference type="GO" id="GO:0046872">
    <property type="term" value="F:metal ion binding"/>
    <property type="evidence" value="ECO:0007669"/>
    <property type="project" value="UniProtKB-KW"/>
</dbReference>
<dbReference type="GO" id="GO:0044205">
    <property type="term" value="P:'de novo' UMP biosynthetic process"/>
    <property type="evidence" value="ECO:0007669"/>
    <property type="project" value="UniProtKB-UniRule"/>
</dbReference>
<dbReference type="PANTHER" id="PTHR11405:SF53">
    <property type="entry name" value="CARBAMOYL-PHOSPHATE SYNTHASE [AMMONIA], MITOCHONDRIAL"/>
    <property type="match status" value="1"/>
</dbReference>
<dbReference type="NCBIfam" id="TIGR01369">
    <property type="entry name" value="CPSaseII_lrg"/>
    <property type="match status" value="1"/>
</dbReference>
<dbReference type="InterPro" id="IPR011607">
    <property type="entry name" value="MGS-like_dom"/>
</dbReference>
<dbReference type="Pfam" id="PF02142">
    <property type="entry name" value="MGS"/>
    <property type="match status" value="1"/>
</dbReference>
<dbReference type="Proteomes" id="UP000253975">
    <property type="component" value="Unassembled WGS sequence"/>
</dbReference>
<dbReference type="SUPFAM" id="SSF56059">
    <property type="entry name" value="Glutathione synthetase ATP-binding domain-like"/>
    <property type="match status" value="2"/>
</dbReference>
<evidence type="ECO:0000256" key="18">
    <source>
        <dbReference type="ARBA" id="ARBA00060037"/>
    </source>
</evidence>
<evidence type="ECO:0000256" key="4">
    <source>
        <dbReference type="ARBA" id="ARBA00009799"/>
    </source>
</evidence>
<comment type="pathway">
    <text evidence="3 20">Amino-acid biosynthesis; L-arginine biosynthesis; carbamoyl phosphate from bicarbonate: step 1/1.</text>
</comment>
<feature type="binding site" evidence="20">
    <location>
        <position position="299"/>
    </location>
    <ligand>
        <name>ATP</name>
        <dbReference type="ChEBI" id="CHEBI:30616"/>
        <label>1</label>
    </ligand>
</feature>
<feature type="binding site" evidence="20">
    <location>
        <position position="129"/>
    </location>
    <ligand>
        <name>ATP</name>
        <dbReference type="ChEBI" id="CHEBI:30616"/>
        <label>1</label>
    </ligand>
</feature>
<feature type="binding site" evidence="20">
    <location>
        <position position="301"/>
    </location>
    <ligand>
        <name>Mg(2+)</name>
        <dbReference type="ChEBI" id="CHEBI:18420"/>
        <label>2</label>
    </ligand>
</feature>
<dbReference type="InterPro" id="IPR005479">
    <property type="entry name" value="CPAse_ATP-bd"/>
</dbReference>
<feature type="binding site" evidence="20">
    <location>
        <position position="850"/>
    </location>
    <ligand>
        <name>ATP</name>
        <dbReference type="ChEBI" id="CHEBI:30616"/>
        <label>2</label>
    </ligand>
</feature>
<evidence type="ECO:0000256" key="11">
    <source>
        <dbReference type="ARBA" id="ARBA00022840"/>
    </source>
</evidence>
<dbReference type="PROSITE" id="PS51855">
    <property type="entry name" value="MGS"/>
    <property type="match status" value="1"/>
</dbReference>
<keyword evidence="14" id="KW-0464">Manganese</keyword>
<comment type="subunit">
    <text evidence="19 20">Composed of two chains; the small (or glutamine) chain promotes the hydrolysis of glutamine to ammonia, which is used by the large (or ammonia) chain to synthesize carbamoyl phosphate. Tetramer of heterodimers (alpha,beta)4.</text>
</comment>
<dbReference type="InterPro" id="IPR016185">
    <property type="entry name" value="PreATP-grasp_dom_sf"/>
</dbReference>
<dbReference type="Pfam" id="PF25596">
    <property type="entry name" value="CPSase_L_D1"/>
    <property type="match status" value="2"/>
</dbReference>
<evidence type="ECO:0000256" key="20">
    <source>
        <dbReference type="HAMAP-Rule" id="MF_01210"/>
    </source>
</evidence>
<dbReference type="NCBIfam" id="NF003671">
    <property type="entry name" value="PRK05294.1"/>
    <property type="match status" value="1"/>
</dbReference>
<feature type="binding site" evidence="20">
    <location>
        <position position="770"/>
    </location>
    <ligand>
        <name>ATP</name>
        <dbReference type="ChEBI" id="CHEBI:30616"/>
        <label>2</label>
    </ligand>
</feature>
<dbReference type="Pfam" id="PF02786">
    <property type="entry name" value="CPSase_L_D2"/>
    <property type="match status" value="2"/>
</dbReference>
<keyword evidence="13 20" id="KW-0665">Pyrimidine biosynthesis</keyword>
<feature type="binding site" evidence="20">
    <location>
        <position position="243"/>
    </location>
    <ligand>
        <name>ATP</name>
        <dbReference type="ChEBI" id="CHEBI:30616"/>
        <label>1</label>
    </ligand>
</feature>
<feature type="binding site" evidence="20">
    <location>
        <position position="838"/>
    </location>
    <ligand>
        <name>Mn(2+)</name>
        <dbReference type="ChEBI" id="CHEBI:29035"/>
        <label>3</label>
    </ligand>
</feature>
<dbReference type="FunFam" id="1.10.1030.10:FF:000002">
    <property type="entry name" value="Carbamoyl-phosphate synthase large chain"/>
    <property type="match status" value="1"/>
</dbReference>
<feature type="binding site" evidence="20">
    <location>
        <position position="850"/>
    </location>
    <ligand>
        <name>Mg(2+)</name>
        <dbReference type="ChEBI" id="CHEBI:18420"/>
        <label>3</label>
    </ligand>
</feature>
<dbReference type="GO" id="GO:0004088">
    <property type="term" value="F:carbamoyl-phosphate synthase (glutamine-hydrolyzing) activity"/>
    <property type="evidence" value="ECO:0007669"/>
    <property type="project" value="UniProtKB-UniRule"/>
</dbReference>
<evidence type="ECO:0000256" key="15">
    <source>
        <dbReference type="ARBA" id="ARBA00047359"/>
    </source>
</evidence>
<feature type="region of interest" description="Carboxyphosphate synthetic domain" evidence="20">
    <location>
        <begin position="1"/>
        <end position="402"/>
    </location>
</feature>
<keyword evidence="11 20" id="KW-0067">ATP-binding</keyword>
<reference evidence="23 24" key="1">
    <citation type="journal article" date="2018" name="Elife">
        <title>Discovery and characterization of a prevalent human gut bacterial enzyme sufficient for the inactivation of a family of plant toxins.</title>
        <authorList>
            <person name="Koppel N."/>
            <person name="Bisanz J.E."/>
            <person name="Pandelia M.E."/>
            <person name="Turnbaugh P.J."/>
            <person name="Balskus E.P."/>
        </authorList>
    </citation>
    <scope>NUCLEOTIDE SEQUENCE [LARGE SCALE GENOMIC DNA]</scope>
    <source>
        <strain evidence="23 24">OB21 GAM31</strain>
    </source>
</reference>
<dbReference type="CDD" id="cd01424">
    <property type="entry name" value="MGS_CPS_II"/>
    <property type="match status" value="1"/>
</dbReference>
<comment type="pathway">
    <text evidence="2 20">Pyrimidine metabolism; UMP biosynthesis via de novo pathway; (S)-dihydroorotate from bicarbonate: step 1/3.</text>
</comment>
<dbReference type="PANTHER" id="PTHR11405">
    <property type="entry name" value="CARBAMOYLTRANSFERASE FAMILY MEMBER"/>
    <property type="match status" value="1"/>
</dbReference>
<dbReference type="FunFam" id="3.30.470.20:FF:000026">
    <property type="entry name" value="Carbamoyl-phosphate synthase large chain"/>
    <property type="match status" value="1"/>
</dbReference>
<dbReference type="InterPro" id="IPR033937">
    <property type="entry name" value="MGS_CPS_CarB"/>
</dbReference>
<dbReference type="FunFam" id="3.30.1490.20:FF:000001">
    <property type="entry name" value="Carbamoyl-phosphate synthase large chain"/>
    <property type="match status" value="1"/>
</dbReference>
<feature type="region of interest" description="Allosteric domain" evidence="20">
    <location>
        <begin position="947"/>
        <end position="1088"/>
    </location>
</feature>
<comment type="function">
    <text evidence="17 20">Large subunit of the glutamine-dependent carbamoyl phosphate synthetase (CPSase). CPSase catalyzes the formation of carbamoyl phosphate from the ammonia moiety of glutamine, carbonate, and phosphate donated by ATP, constituting the first step of 2 biosynthetic pathways, one leading to arginine and/or urea and the other to pyrimidine nucleotides. The large subunit (synthetase) binds the substrates ammonia (free or transferred from glutamine from the small subunit), hydrogencarbonate and ATP and carries out an ATP-coupled ligase reaction, activating hydrogencarbonate by forming carboxy phosphate which reacts with ammonia to form carbamoyl phosphate.</text>
</comment>
<dbReference type="SUPFAM" id="SSF48108">
    <property type="entry name" value="Carbamoyl phosphate synthetase, large subunit connection domain"/>
    <property type="match status" value="1"/>
</dbReference>
<dbReference type="InterPro" id="IPR005480">
    <property type="entry name" value="CPSase_lsu_oligo"/>
</dbReference>
<protein>
    <recommendedName>
        <fullName evidence="20">Carbamoyl phosphate synthase large chain</fullName>
        <ecNumber evidence="20">6.3.4.16</ecNumber>
        <ecNumber evidence="20">6.3.5.5</ecNumber>
    </recommendedName>
    <alternativeName>
        <fullName evidence="20">Carbamoyl phosphate synthetase ammonia chain</fullName>
    </alternativeName>
</protein>
<dbReference type="PROSITE" id="PS00866">
    <property type="entry name" value="CPSASE_1"/>
    <property type="match status" value="2"/>
</dbReference>
<evidence type="ECO:0000256" key="3">
    <source>
        <dbReference type="ARBA" id="ARBA00005077"/>
    </source>
</evidence>
<dbReference type="FunFam" id="3.40.50.20:FF:000003">
    <property type="entry name" value="Carbamoyl-phosphate synthase large chain"/>
    <property type="match status" value="1"/>
</dbReference>
<dbReference type="SMART" id="SM01096">
    <property type="entry name" value="CPSase_L_D3"/>
    <property type="match status" value="1"/>
</dbReference>
<dbReference type="RefSeq" id="WP_114616452.1">
    <property type="nucleotide sequence ID" value="NZ_PPTO01000033.1"/>
</dbReference>
<feature type="domain" description="ATP-grasp" evidence="21">
    <location>
        <begin position="688"/>
        <end position="879"/>
    </location>
</feature>
<feature type="domain" description="MGS-like" evidence="22">
    <location>
        <begin position="947"/>
        <end position="1088"/>
    </location>
</feature>
<evidence type="ECO:0000256" key="7">
    <source>
        <dbReference type="ARBA" id="ARBA00022605"/>
    </source>
</evidence>
<dbReference type="PROSITE" id="PS50975">
    <property type="entry name" value="ATP_GRASP"/>
    <property type="match status" value="2"/>
</dbReference>
<feature type="binding site" evidence="20">
    <location>
        <position position="242"/>
    </location>
    <ligand>
        <name>ATP</name>
        <dbReference type="ChEBI" id="CHEBI:30616"/>
        <label>1</label>
    </ligand>
</feature>
<feature type="binding site" evidence="20">
    <location>
        <position position="210"/>
    </location>
    <ligand>
        <name>ATP</name>
        <dbReference type="ChEBI" id="CHEBI:30616"/>
        <label>1</label>
    </ligand>
</feature>
<feature type="domain" description="ATP-grasp" evidence="21">
    <location>
        <begin position="133"/>
        <end position="328"/>
    </location>
</feature>
<evidence type="ECO:0000256" key="9">
    <source>
        <dbReference type="ARBA" id="ARBA00022737"/>
    </source>
</evidence>
<evidence type="ECO:0000256" key="14">
    <source>
        <dbReference type="ARBA" id="ARBA00023211"/>
    </source>
</evidence>
<comment type="catalytic activity">
    <reaction evidence="15 20">
        <text>hydrogencarbonate + NH4(+) + 2 ATP = carbamoyl phosphate + 2 ADP + phosphate + 2 H(+)</text>
        <dbReference type="Rhea" id="RHEA:18029"/>
        <dbReference type="ChEBI" id="CHEBI:15378"/>
        <dbReference type="ChEBI" id="CHEBI:17544"/>
        <dbReference type="ChEBI" id="CHEBI:28938"/>
        <dbReference type="ChEBI" id="CHEBI:30616"/>
        <dbReference type="ChEBI" id="CHEBI:43474"/>
        <dbReference type="ChEBI" id="CHEBI:58228"/>
        <dbReference type="ChEBI" id="CHEBI:456216"/>
        <dbReference type="EC" id="6.3.4.16"/>
    </reaction>
</comment>
<dbReference type="GO" id="GO:0005524">
    <property type="term" value="F:ATP binding"/>
    <property type="evidence" value="ECO:0007669"/>
    <property type="project" value="UniProtKB-UniRule"/>
</dbReference>
<comment type="caution">
    <text evidence="23">The sequence shown here is derived from an EMBL/GenBank/DDBJ whole genome shotgun (WGS) entry which is preliminary data.</text>
</comment>
<dbReference type="PRINTS" id="PR00098">
    <property type="entry name" value="CPSASE"/>
</dbReference>
<keyword evidence="8" id="KW-0479">Metal-binding</keyword>